<evidence type="ECO:0000313" key="2">
    <source>
        <dbReference type="EMBL" id="KAL1266121.1"/>
    </source>
</evidence>
<evidence type="ECO:0000256" key="1">
    <source>
        <dbReference type="SAM" id="MobiDB-lite"/>
    </source>
</evidence>
<dbReference type="EMBL" id="JAYMGO010000010">
    <property type="protein sequence ID" value="KAL1266121.1"/>
    <property type="molecule type" value="Genomic_DNA"/>
</dbReference>
<name>A0ABR3MND4_9TELE</name>
<sequence length="68" mass="7841">MRNEGGEKNKTGQRRLERAAEESLISSRSFYGGAKRRGRENNANMKRLCFVLTLNGRRISLSRRKSIK</sequence>
<gene>
    <name evidence="2" type="ORF">QQF64_001796</name>
</gene>
<reference evidence="2 3" key="1">
    <citation type="submission" date="2023-09" db="EMBL/GenBank/DDBJ databases">
        <authorList>
            <person name="Wang M."/>
        </authorList>
    </citation>
    <scope>NUCLEOTIDE SEQUENCE [LARGE SCALE GENOMIC DNA]</scope>
    <source>
        <strain evidence="2">GT-2023</strain>
        <tissue evidence="2">Liver</tissue>
    </source>
</reference>
<comment type="caution">
    <text evidence="2">The sequence shown here is derived from an EMBL/GenBank/DDBJ whole genome shotgun (WGS) entry which is preliminary data.</text>
</comment>
<keyword evidence="3" id="KW-1185">Reference proteome</keyword>
<protein>
    <submittedName>
        <fullName evidence="2">Uncharacterized protein</fullName>
    </submittedName>
</protein>
<feature type="region of interest" description="Disordered" evidence="1">
    <location>
        <begin position="1"/>
        <end position="22"/>
    </location>
</feature>
<organism evidence="2 3">
    <name type="scientific">Cirrhinus molitorella</name>
    <name type="common">mud carp</name>
    <dbReference type="NCBI Taxonomy" id="172907"/>
    <lineage>
        <taxon>Eukaryota</taxon>
        <taxon>Metazoa</taxon>
        <taxon>Chordata</taxon>
        <taxon>Craniata</taxon>
        <taxon>Vertebrata</taxon>
        <taxon>Euteleostomi</taxon>
        <taxon>Actinopterygii</taxon>
        <taxon>Neopterygii</taxon>
        <taxon>Teleostei</taxon>
        <taxon>Ostariophysi</taxon>
        <taxon>Cypriniformes</taxon>
        <taxon>Cyprinidae</taxon>
        <taxon>Labeoninae</taxon>
        <taxon>Labeonini</taxon>
        <taxon>Cirrhinus</taxon>
    </lineage>
</organism>
<evidence type="ECO:0000313" key="3">
    <source>
        <dbReference type="Proteomes" id="UP001558613"/>
    </source>
</evidence>
<feature type="compositionally biased region" description="Basic and acidic residues" evidence="1">
    <location>
        <begin position="1"/>
        <end position="21"/>
    </location>
</feature>
<accession>A0ABR3MND4</accession>
<proteinExistence type="predicted"/>
<dbReference type="Proteomes" id="UP001558613">
    <property type="component" value="Unassembled WGS sequence"/>
</dbReference>